<dbReference type="Gene3D" id="3.30.530.20">
    <property type="match status" value="1"/>
</dbReference>
<accession>A0A150FW81</accession>
<reference evidence="3" key="1">
    <citation type="journal article" date="2016" name="Nat. Commun.">
        <title>The Gonium pectorale genome demonstrates co-option of cell cycle regulation during the evolution of multicellularity.</title>
        <authorList>
            <person name="Hanschen E.R."/>
            <person name="Marriage T.N."/>
            <person name="Ferris P.J."/>
            <person name="Hamaji T."/>
            <person name="Toyoda A."/>
            <person name="Fujiyama A."/>
            <person name="Neme R."/>
            <person name="Noguchi H."/>
            <person name="Minakuchi Y."/>
            <person name="Suzuki M."/>
            <person name="Kawai-Toyooka H."/>
            <person name="Smith D.R."/>
            <person name="Sparks H."/>
            <person name="Anderson J."/>
            <person name="Bakaric R."/>
            <person name="Luria V."/>
            <person name="Karger A."/>
            <person name="Kirschner M.W."/>
            <person name="Durand P.M."/>
            <person name="Michod R.E."/>
            <person name="Nozaki H."/>
            <person name="Olson B.J."/>
        </authorList>
    </citation>
    <scope>NUCLEOTIDE SEQUENCE [LARGE SCALE GENOMIC DNA]</scope>
    <source>
        <strain evidence="3">NIES-2863</strain>
    </source>
</reference>
<evidence type="ECO:0000256" key="1">
    <source>
        <dbReference type="SAM" id="MobiDB-lite"/>
    </source>
</evidence>
<gene>
    <name evidence="2" type="ORF">GPECTOR_270g702</name>
</gene>
<evidence type="ECO:0000313" key="2">
    <source>
        <dbReference type="EMBL" id="KXZ41828.1"/>
    </source>
</evidence>
<dbReference type="OrthoDB" id="524625at2759"/>
<organism evidence="2 3">
    <name type="scientific">Gonium pectorale</name>
    <name type="common">Green alga</name>
    <dbReference type="NCBI Taxonomy" id="33097"/>
    <lineage>
        <taxon>Eukaryota</taxon>
        <taxon>Viridiplantae</taxon>
        <taxon>Chlorophyta</taxon>
        <taxon>core chlorophytes</taxon>
        <taxon>Chlorophyceae</taxon>
        <taxon>CS clade</taxon>
        <taxon>Chlamydomonadales</taxon>
        <taxon>Volvocaceae</taxon>
        <taxon>Gonium</taxon>
    </lineage>
</organism>
<dbReference type="EMBL" id="LSYV01000269">
    <property type="protein sequence ID" value="KXZ41828.1"/>
    <property type="molecule type" value="Genomic_DNA"/>
</dbReference>
<dbReference type="SUPFAM" id="SSF55961">
    <property type="entry name" value="Bet v1-like"/>
    <property type="match status" value="1"/>
</dbReference>
<feature type="region of interest" description="Disordered" evidence="1">
    <location>
        <begin position="212"/>
        <end position="232"/>
    </location>
</feature>
<name>A0A150FW81_GONPE</name>
<protein>
    <submittedName>
        <fullName evidence="2">Uncharacterized protein</fullName>
    </submittedName>
</protein>
<dbReference type="Proteomes" id="UP000075714">
    <property type="component" value="Unassembled WGS sequence"/>
</dbReference>
<sequence>MAQASVSYAFLTEGEFDAPPLHLLCLVREFDLGQLAGQLLGFKLLEASVTRTLSHYTSSLPWPFQPRWVCAAMRFGVVQATGAVVSLGQSLHVASPAPAAAADATPAPPPGATRGTVHYSFYHIQPLPAQRPGPGPGSGSGPARCRLRRIINVDMHVCLPRPLLRSSLTRHYAGDGRLIEAVLAGWEGSGLQRRLAEGECYRAMERAMEEAKKEAEARGAGAEAPAEAAPAR</sequence>
<feature type="compositionally biased region" description="Low complexity" evidence="1">
    <location>
        <begin position="218"/>
        <end position="232"/>
    </location>
</feature>
<dbReference type="AlphaFoldDB" id="A0A150FW81"/>
<dbReference type="InterPro" id="IPR023393">
    <property type="entry name" value="START-like_dom_sf"/>
</dbReference>
<comment type="caution">
    <text evidence="2">The sequence shown here is derived from an EMBL/GenBank/DDBJ whole genome shotgun (WGS) entry which is preliminary data.</text>
</comment>
<evidence type="ECO:0000313" key="3">
    <source>
        <dbReference type="Proteomes" id="UP000075714"/>
    </source>
</evidence>
<proteinExistence type="predicted"/>
<keyword evidence="3" id="KW-1185">Reference proteome</keyword>